<dbReference type="SUPFAM" id="SSF50978">
    <property type="entry name" value="WD40 repeat-like"/>
    <property type="match status" value="1"/>
</dbReference>
<evidence type="ECO:0000256" key="1">
    <source>
        <dbReference type="ARBA" id="ARBA00022574"/>
    </source>
</evidence>
<sequence>MSVAFSHDGTRIVSGSTDQTIRIWDATTGEQVGEALSGHDDWVRSVAFSRDGTRIVSGSDDLTIRIWDATTVAVKFDQALLEWDWRKIKKD</sequence>
<evidence type="ECO:0008006" key="6">
    <source>
        <dbReference type="Google" id="ProtNLM"/>
    </source>
</evidence>
<dbReference type="PROSITE" id="PS50082">
    <property type="entry name" value="WD_REPEATS_2"/>
    <property type="match status" value="2"/>
</dbReference>
<dbReference type="InterPro" id="IPR020472">
    <property type="entry name" value="WD40_PAC1"/>
</dbReference>
<feature type="repeat" description="WD" evidence="3">
    <location>
        <begin position="36"/>
        <end position="71"/>
    </location>
</feature>
<dbReference type="InterPro" id="IPR036322">
    <property type="entry name" value="WD40_repeat_dom_sf"/>
</dbReference>
<proteinExistence type="predicted"/>
<dbReference type="EMBL" id="JASNQZ010000006">
    <property type="protein sequence ID" value="KAL0957195.1"/>
    <property type="molecule type" value="Genomic_DNA"/>
</dbReference>
<protein>
    <recommendedName>
        <fullName evidence="6">WD40 repeat-like protein</fullName>
    </recommendedName>
</protein>
<evidence type="ECO:0000313" key="4">
    <source>
        <dbReference type="EMBL" id="KAL0957195.1"/>
    </source>
</evidence>
<dbReference type="PRINTS" id="PR00320">
    <property type="entry name" value="GPROTEINBRPT"/>
</dbReference>
<reference evidence="5" key="1">
    <citation type="submission" date="2024-06" db="EMBL/GenBank/DDBJ databases">
        <title>Multi-omics analyses provide insights into the biosynthesis of the anticancer antibiotic pleurotin in Hohenbuehelia grisea.</title>
        <authorList>
            <person name="Weaver J.A."/>
            <person name="Alberti F."/>
        </authorList>
    </citation>
    <scope>NUCLEOTIDE SEQUENCE [LARGE SCALE GENOMIC DNA]</scope>
    <source>
        <strain evidence="5">T-177</strain>
    </source>
</reference>
<evidence type="ECO:0000256" key="2">
    <source>
        <dbReference type="ARBA" id="ARBA00022737"/>
    </source>
</evidence>
<feature type="repeat" description="WD" evidence="3">
    <location>
        <begin position="1"/>
        <end position="34"/>
    </location>
</feature>
<dbReference type="Gene3D" id="2.130.10.10">
    <property type="entry name" value="YVTN repeat-like/Quinoprotein amine dehydrogenase"/>
    <property type="match status" value="1"/>
</dbReference>
<dbReference type="InterPro" id="IPR001680">
    <property type="entry name" value="WD40_rpt"/>
</dbReference>
<keyword evidence="1 3" id="KW-0853">WD repeat</keyword>
<organism evidence="4 5">
    <name type="scientific">Hohenbuehelia grisea</name>
    <dbReference type="NCBI Taxonomy" id="104357"/>
    <lineage>
        <taxon>Eukaryota</taxon>
        <taxon>Fungi</taxon>
        <taxon>Dikarya</taxon>
        <taxon>Basidiomycota</taxon>
        <taxon>Agaricomycotina</taxon>
        <taxon>Agaricomycetes</taxon>
        <taxon>Agaricomycetidae</taxon>
        <taxon>Agaricales</taxon>
        <taxon>Pleurotineae</taxon>
        <taxon>Pleurotaceae</taxon>
        <taxon>Hohenbuehelia</taxon>
    </lineage>
</organism>
<keyword evidence="2" id="KW-0677">Repeat</keyword>
<gene>
    <name evidence="4" type="ORF">HGRIS_003287</name>
</gene>
<dbReference type="InterPro" id="IPR015943">
    <property type="entry name" value="WD40/YVTN_repeat-like_dom_sf"/>
</dbReference>
<comment type="caution">
    <text evidence="4">The sequence shown here is derived from an EMBL/GenBank/DDBJ whole genome shotgun (WGS) entry which is preliminary data.</text>
</comment>
<dbReference type="Proteomes" id="UP001556367">
    <property type="component" value="Unassembled WGS sequence"/>
</dbReference>
<keyword evidence="5" id="KW-1185">Reference proteome</keyword>
<dbReference type="PROSITE" id="PS00678">
    <property type="entry name" value="WD_REPEATS_1"/>
    <property type="match status" value="2"/>
</dbReference>
<dbReference type="PANTHER" id="PTHR19848">
    <property type="entry name" value="WD40 REPEAT PROTEIN"/>
    <property type="match status" value="1"/>
</dbReference>
<accession>A0ABR3JP03</accession>
<name>A0ABR3JP03_9AGAR</name>
<dbReference type="PROSITE" id="PS50294">
    <property type="entry name" value="WD_REPEATS_REGION"/>
    <property type="match status" value="2"/>
</dbReference>
<dbReference type="PANTHER" id="PTHR19848:SF8">
    <property type="entry name" value="F-BOX AND WD REPEAT DOMAIN CONTAINING 7"/>
    <property type="match status" value="1"/>
</dbReference>
<evidence type="ECO:0000313" key="5">
    <source>
        <dbReference type="Proteomes" id="UP001556367"/>
    </source>
</evidence>
<evidence type="ECO:0000256" key="3">
    <source>
        <dbReference type="PROSITE-ProRule" id="PRU00221"/>
    </source>
</evidence>
<dbReference type="Pfam" id="PF00400">
    <property type="entry name" value="WD40"/>
    <property type="match status" value="2"/>
</dbReference>
<dbReference type="InterPro" id="IPR019775">
    <property type="entry name" value="WD40_repeat_CS"/>
</dbReference>
<dbReference type="SMART" id="SM00320">
    <property type="entry name" value="WD40"/>
    <property type="match status" value="2"/>
</dbReference>